<sequence length="277" mass="31648">MYFFIIYLEAHPIDPGILHCCYMADNNDWSHRQQPKYQRFMKSSLVVDQKKESTNQAKGTVTGENGSSASGHGFTVDESSVYWTQQAHEDQRPQFKNDHQKPPSVPDVILGRSPTMKSLKPPPMPPPSSRPPVIYRTDDQLQDNRKQDDDEKTAEDGDKRFESSTQSQESTTNLVVSGSAAAVDSNEFHDYDDGFKDLTTSDRRYQQSTLADYDHDRNGNGDDENWKAKQHRWTSEKRQQDDQDDDDTSTTGHDDGDNGYQVLSCPATNNIYTHFRW</sequence>
<feature type="region of interest" description="Disordered" evidence="1">
    <location>
        <begin position="209"/>
        <end position="263"/>
    </location>
</feature>
<evidence type="ECO:0000256" key="1">
    <source>
        <dbReference type="SAM" id="MobiDB-lite"/>
    </source>
</evidence>
<organism evidence="2">
    <name type="scientific">Schizaphis graminum</name>
    <name type="common">Green bug aphid</name>
    <dbReference type="NCBI Taxonomy" id="13262"/>
    <lineage>
        <taxon>Eukaryota</taxon>
        <taxon>Metazoa</taxon>
        <taxon>Ecdysozoa</taxon>
        <taxon>Arthropoda</taxon>
        <taxon>Hexapoda</taxon>
        <taxon>Insecta</taxon>
        <taxon>Pterygota</taxon>
        <taxon>Neoptera</taxon>
        <taxon>Paraneoptera</taxon>
        <taxon>Hemiptera</taxon>
        <taxon>Sternorrhyncha</taxon>
        <taxon>Aphidomorpha</taxon>
        <taxon>Aphidoidea</taxon>
        <taxon>Aphididae</taxon>
        <taxon>Aphidini</taxon>
        <taxon>Schizaphis</taxon>
    </lineage>
</organism>
<feature type="compositionally biased region" description="Basic and acidic residues" evidence="1">
    <location>
        <begin position="87"/>
        <end position="101"/>
    </location>
</feature>
<feature type="compositionally biased region" description="Basic and acidic residues" evidence="1">
    <location>
        <begin position="136"/>
        <end position="162"/>
    </location>
</feature>
<feature type="region of interest" description="Disordered" evidence="1">
    <location>
        <begin position="87"/>
        <end position="177"/>
    </location>
</feature>
<gene>
    <name evidence="2" type="ORF">g.127196</name>
</gene>
<protein>
    <submittedName>
        <fullName evidence="2">Uncharacterized protein</fullName>
    </submittedName>
</protein>
<feature type="compositionally biased region" description="Basic and acidic residues" evidence="1">
    <location>
        <begin position="212"/>
        <end position="241"/>
    </location>
</feature>
<dbReference type="AlphaFoldDB" id="A0A2S2P2C5"/>
<reference evidence="2" key="1">
    <citation type="submission" date="2018-04" db="EMBL/GenBank/DDBJ databases">
        <title>Transcriptome of Schizaphis graminum biotype I.</title>
        <authorList>
            <person name="Scully E.D."/>
            <person name="Geib S.M."/>
            <person name="Palmer N.A."/>
            <person name="Koch K."/>
            <person name="Bradshaw J."/>
            <person name="Heng-Moss T."/>
            <person name="Sarath G."/>
        </authorList>
    </citation>
    <scope>NUCLEOTIDE SEQUENCE</scope>
</reference>
<name>A0A2S2P2C5_SCHGA</name>
<feature type="compositionally biased region" description="Low complexity" evidence="1">
    <location>
        <begin position="163"/>
        <end position="172"/>
    </location>
</feature>
<feature type="region of interest" description="Disordered" evidence="1">
    <location>
        <begin position="52"/>
        <end position="75"/>
    </location>
</feature>
<proteinExistence type="predicted"/>
<accession>A0A2S2P2C5</accession>
<feature type="compositionally biased region" description="Polar residues" evidence="1">
    <location>
        <begin position="54"/>
        <end position="70"/>
    </location>
</feature>
<evidence type="ECO:0000313" key="2">
    <source>
        <dbReference type="EMBL" id="MBY23575.1"/>
    </source>
</evidence>
<feature type="compositionally biased region" description="Pro residues" evidence="1">
    <location>
        <begin position="120"/>
        <end position="130"/>
    </location>
</feature>
<dbReference type="EMBL" id="GGMR01010956">
    <property type="protein sequence ID" value="MBY23575.1"/>
    <property type="molecule type" value="Transcribed_RNA"/>
</dbReference>